<keyword evidence="3" id="KW-1185">Reference proteome</keyword>
<proteinExistence type="predicted"/>
<name>A0ABR2UQB0_9PEZI</name>
<keyword evidence="1" id="KW-0472">Membrane</keyword>
<dbReference type="InterPro" id="IPR053008">
    <property type="entry name" value="Phomopsin_biosynth_assoc"/>
</dbReference>
<reference evidence="2 3" key="1">
    <citation type="journal article" date="2024" name="J. Plant Pathol.">
        <title>Sequence and assembly of the genome of Seiridium unicorne, isolate CBS 538.82, causal agent of cypress canker disease.</title>
        <authorList>
            <person name="Scali E."/>
            <person name="Rocca G.D."/>
            <person name="Danti R."/>
            <person name="Garbelotto M."/>
            <person name="Barberini S."/>
            <person name="Baroncelli R."/>
            <person name="Emiliani G."/>
        </authorList>
    </citation>
    <scope>NUCLEOTIDE SEQUENCE [LARGE SCALE GENOMIC DNA]</scope>
    <source>
        <strain evidence="2 3">BM-138-508</strain>
    </source>
</reference>
<evidence type="ECO:0000313" key="2">
    <source>
        <dbReference type="EMBL" id="KAK9416712.1"/>
    </source>
</evidence>
<dbReference type="PANTHER" id="PTHR35896">
    <property type="entry name" value="IG-LIKE DOMAIN-CONTAINING PROTEIN"/>
    <property type="match status" value="1"/>
</dbReference>
<protein>
    <submittedName>
        <fullName evidence="2">Uncharacterized protein</fullName>
    </submittedName>
</protein>
<sequence>MKDQKYKLLSNHDQPLVSDTEDSCNGVEETYFAPIPDDKLHRNKQRRTILYLTTGLMFAAIFYFLGLYTPTLGSRPIISKSYGPRRCGNSSEEAIKNGCVLDFIPGAWVHRDCYDEDLESDFLDYAGRHWYTDPEGKHELSEDLMRQTGGPNPVYVSTKYHDAHCAYTWRKLHRAILRGTPIDSQIGPYAHTKHCSKALSITRDAEKSQFKAPARFFTIFTYCELPQNFHQPKEDWEEHGSENKTY</sequence>
<comment type="caution">
    <text evidence="2">The sequence shown here is derived from an EMBL/GenBank/DDBJ whole genome shotgun (WGS) entry which is preliminary data.</text>
</comment>
<accession>A0ABR2UQB0</accession>
<gene>
    <name evidence="2" type="ORF">SUNI508_09410</name>
</gene>
<keyword evidence="1" id="KW-1133">Transmembrane helix</keyword>
<evidence type="ECO:0000313" key="3">
    <source>
        <dbReference type="Proteomes" id="UP001408356"/>
    </source>
</evidence>
<dbReference type="PANTHER" id="PTHR35896:SF3">
    <property type="entry name" value="MAJOR FACILITATOR SUPERFAMILY TRANSPORTER"/>
    <property type="match status" value="1"/>
</dbReference>
<keyword evidence="1" id="KW-0812">Transmembrane</keyword>
<dbReference type="EMBL" id="JARVKF010000404">
    <property type="protein sequence ID" value="KAK9416712.1"/>
    <property type="molecule type" value="Genomic_DNA"/>
</dbReference>
<organism evidence="2 3">
    <name type="scientific">Seiridium unicorne</name>
    <dbReference type="NCBI Taxonomy" id="138068"/>
    <lineage>
        <taxon>Eukaryota</taxon>
        <taxon>Fungi</taxon>
        <taxon>Dikarya</taxon>
        <taxon>Ascomycota</taxon>
        <taxon>Pezizomycotina</taxon>
        <taxon>Sordariomycetes</taxon>
        <taxon>Xylariomycetidae</taxon>
        <taxon>Amphisphaeriales</taxon>
        <taxon>Sporocadaceae</taxon>
        <taxon>Seiridium</taxon>
    </lineage>
</organism>
<dbReference type="Proteomes" id="UP001408356">
    <property type="component" value="Unassembled WGS sequence"/>
</dbReference>
<feature type="transmembrane region" description="Helical" evidence="1">
    <location>
        <begin position="49"/>
        <end position="68"/>
    </location>
</feature>
<evidence type="ECO:0000256" key="1">
    <source>
        <dbReference type="SAM" id="Phobius"/>
    </source>
</evidence>